<evidence type="ECO:0000313" key="9">
    <source>
        <dbReference type="Proteomes" id="UP001430848"/>
    </source>
</evidence>
<comment type="caution">
    <text evidence="8">The sequence shown here is derived from an EMBL/GenBank/DDBJ whole genome shotgun (WGS) entry which is preliminary data.</text>
</comment>
<name>A0ABR1P038_DIAER</name>
<evidence type="ECO:0000256" key="4">
    <source>
        <dbReference type="ARBA" id="ARBA00023002"/>
    </source>
</evidence>
<feature type="compositionally biased region" description="Polar residues" evidence="6">
    <location>
        <begin position="640"/>
        <end position="653"/>
    </location>
</feature>
<reference evidence="8 9" key="1">
    <citation type="submission" date="2024-02" db="EMBL/GenBank/DDBJ databases">
        <title>De novo assembly and annotation of 12 fungi associated with fruit tree decline syndrome in Ontario, Canada.</title>
        <authorList>
            <person name="Sulman M."/>
            <person name="Ellouze W."/>
            <person name="Ilyukhin E."/>
        </authorList>
    </citation>
    <scope>NUCLEOTIDE SEQUENCE [LARGE SCALE GENOMIC DNA]</scope>
    <source>
        <strain evidence="8 9">M169</strain>
    </source>
</reference>
<evidence type="ECO:0000256" key="1">
    <source>
        <dbReference type="ARBA" id="ARBA00001954"/>
    </source>
</evidence>
<sequence length="653" mass="73911">MPLRRFEAPSSIPDEETIEFLLGRNNSFDKRTKSIKTLSELSEDEKGRANLVTLGKRQTRIEGDTFGVYPAWAGNVGHPRDDRMFDVLSPIFDQLDKHRMQHSEGVRKLAALFEAVRSESCDTLAVRFADDKEITKLNADTNELTFIFKTGGFSVRVIHARDLEPDERGSYLASLEQSKRCRRAKERLKELFQEDFLAVPAQQYVMAQILMDERRQWPPVPKDQTEFLTRLRADADGSYWLEMSKEDRNRTKAASTSPDSALAPLITRLQQNWPPSWNLGHRDPDMFRRYARDQVGIEKAWNMVEEDVLIVLDRNKKLVFSNFVGLTQALFNQEVLDLLARALDMWSFYTPLPAPESKRHSVDHHIRKIHPELDMEKATVADLPKAKKAVVHYGTYAMAGHMDGRRICLTQDTKFSRSLDQENSEALFPQLYSSVFGKAANIIRFMMERLDPEHYQECRSIFKKLPESVKISTGDRDFLSLFAVGINLYTQRHRDTNDMKGGLASLLTLGNYRGGDLCLPQLGLKVRYTPGTCALMRGDSLEHLTSDFTGFRAFIVGANHETTRLHVRLREQGAAGLRPPLSPRRTRAGGDSDAHRDPGSESEEGSDIFTTTCVNGLNDEDDEDVTYTNKELHGAGALDSESSGGSATQEEGE</sequence>
<evidence type="ECO:0000256" key="3">
    <source>
        <dbReference type="ARBA" id="ARBA00022964"/>
    </source>
</evidence>
<accession>A0ABR1P038</accession>
<dbReference type="EMBL" id="JAKNSF020000068">
    <property type="protein sequence ID" value="KAK7721875.1"/>
    <property type="molecule type" value="Genomic_DNA"/>
</dbReference>
<evidence type="ECO:0000256" key="2">
    <source>
        <dbReference type="ARBA" id="ARBA00022723"/>
    </source>
</evidence>
<dbReference type="InterPro" id="IPR024779">
    <property type="entry name" value="2OGFeDO_JBP1/TET_oxygenase_dom"/>
</dbReference>
<dbReference type="Proteomes" id="UP001430848">
    <property type="component" value="Unassembled WGS sequence"/>
</dbReference>
<protein>
    <recommendedName>
        <fullName evidence="7">2OGFeDO JBP1/TET oxygenase domain-containing protein</fullName>
    </recommendedName>
</protein>
<dbReference type="Pfam" id="PF12851">
    <property type="entry name" value="Tet_JBP"/>
    <property type="match status" value="1"/>
</dbReference>
<keyword evidence="9" id="KW-1185">Reference proteome</keyword>
<evidence type="ECO:0000313" key="8">
    <source>
        <dbReference type="EMBL" id="KAK7721875.1"/>
    </source>
</evidence>
<gene>
    <name evidence="8" type="ORF">SLS63_009400</name>
</gene>
<keyword evidence="4" id="KW-0560">Oxidoreductase</keyword>
<evidence type="ECO:0000256" key="5">
    <source>
        <dbReference type="ARBA" id="ARBA00023004"/>
    </source>
</evidence>
<keyword evidence="3" id="KW-0223">Dioxygenase</keyword>
<evidence type="ECO:0000256" key="6">
    <source>
        <dbReference type="SAM" id="MobiDB-lite"/>
    </source>
</evidence>
<keyword evidence="5" id="KW-0408">Iron</keyword>
<feature type="compositionally biased region" description="Basic and acidic residues" evidence="6">
    <location>
        <begin position="588"/>
        <end position="599"/>
    </location>
</feature>
<keyword evidence="2" id="KW-0479">Metal-binding</keyword>
<comment type="cofactor">
    <cofactor evidence="1">
        <name>Fe(2+)</name>
        <dbReference type="ChEBI" id="CHEBI:29033"/>
    </cofactor>
</comment>
<feature type="domain" description="2OGFeDO JBP1/TET oxygenase" evidence="7">
    <location>
        <begin position="439"/>
        <end position="544"/>
    </location>
</feature>
<proteinExistence type="predicted"/>
<organism evidence="8 9">
    <name type="scientific">Diaporthe eres</name>
    <name type="common">Phomopsis oblonga</name>
    <dbReference type="NCBI Taxonomy" id="83184"/>
    <lineage>
        <taxon>Eukaryota</taxon>
        <taxon>Fungi</taxon>
        <taxon>Dikarya</taxon>
        <taxon>Ascomycota</taxon>
        <taxon>Pezizomycotina</taxon>
        <taxon>Sordariomycetes</taxon>
        <taxon>Sordariomycetidae</taxon>
        <taxon>Diaporthales</taxon>
        <taxon>Diaporthaceae</taxon>
        <taxon>Diaporthe</taxon>
        <taxon>Diaporthe eres species complex</taxon>
    </lineage>
</organism>
<evidence type="ECO:0000259" key="7">
    <source>
        <dbReference type="Pfam" id="PF12851"/>
    </source>
</evidence>
<dbReference type="Gene3D" id="3.60.130.30">
    <property type="match status" value="1"/>
</dbReference>
<feature type="region of interest" description="Disordered" evidence="6">
    <location>
        <begin position="570"/>
        <end position="653"/>
    </location>
</feature>